<name>A0A6B0Y1P8_9RHOB</name>
<dbReference type="PANTHER" id="PTHR13847:SF193">
    <property type="entry name" value="PYRUVATE DEHYDROGENASE PHOSPHATASE REGULATORY SUBUNIT, MITOCHONDRIAL"/>
    <property type="match status" value="1"/>
</dbReference>
<organism evidence="3">
    <name type="scientific">Boseongicola sp. SB0664_bin_43</name>
    <dbReference type="NCBI Taxonomy" id="2604844"/>
    <lineage>
        <taxon>Bacteria</taxon>
        <taxon>Pseudomonadati</taxon>
        <taxon>Pseudomonadota</taxon>
        <taxon>Alphaproteobacteria</taxon>
        <taxon>Rhodobacterales</taxon>
        <taxon>Paracoccaceae</taxon>
        <taxon>Boseongicola</taxon>
    </lineage>
</organism>
<gene>
    <name evidence="3" type="ORF">F4Y60_06200</name>
</gene>
<dbReference type="GO" id="GO:0016491">
    <property type="term" value="F:oxidoreductase activity"/>
    <property type="evidence" value="ECO:0007669"/>
    <property type="project" value="UniProtKB-KW"/>
</dbReference>
<accession>A0A6B0Y1P8</accession>
<dbReference type="PANTHER" id="PTHR13847">
    <property type="entry name" value="SARCOSINE DEHYDROGENASE-RELATED"/>
    <property type="match status" value="1"/>
</dbReference>
<dbReference type="InterPro" id="IPR036188">
    <property type="entry name" value="FAD/NAD-bd_sf"/>
</dbReference>
<dbReference type="Pfam" id="PF01266">
    <property type="entry name" value="DAO"/>
    <property type="match status" value="1"/>
</dbReference>
<dbReference type="InterPro" id="IPR006076">
    <property type="entry name" value="FAD-dep_OxRdtase"/>
</dbReference>
<evidence type="ECO:0000313" key="3">
    <source>
        <dbReference type="EMBL" id="MXY33670.1"/>
    </source>
</evidence>
<dbReference type="GO" id="GO:0005737">
    <property type="term" value="C:cytoplasm"/>
    <property type="evidence" value="ECO:0007669"/>
    <property type="project" value="TreeGrafter"/>
</dbReference>
<dbReference type="SUPFAM" id="SSF51905">
    <property type="entry name" value="FAD/NAD(P)-binding domain"/>
    <property type="match status" value="1"/>
</dbReference>
<evidence type="ECO:0000256" key="1">
    <source>
        <dbReference type="ARBA" id="ARBA00023002"/>
    </source>
</evidence>
<protein>
    <submittedName>
        <fullName evidence="3">FAD-binding oxidoreductase</fullName>
    </submittedName>
</protein>
<dbReference type="EMBL" id="VXRY01000249">
    <property type="protein sequence ID" value="MXY33670.1"/>
    <property type="molecule type" value="Genomic_DNA"/>
</dbReference>
<evidence type="ECO:0000259" key="2">
    <source>
        <dbReference type="Pfam" id="PF01266"/>
    </source>
</evidence>
<dbReference type="Gene3D" id="3.50.50.60">
    <property type="entry name" value="FAD/NAD(P)-binding domain"/>
    <property type="match status" value="1"/>
</dbReference>
<proteinExistence type="predicted"/>
<dbReference type="AlphaFoldDB" id="A0A6B0Y1P8"/>
<reference evidence="3" key="1">
    <citation type="submission" date="2019-09" db="EMBL/GenBank/DDBJ databases">
        <title>Characterisation of the sponge microbiome using genome-centric metagenomics.</title>
        <authorList>
            <person name="Engelberts J.P."/>
            <person name="Robbins S.J."/>
            <person name="De Goeij J.M."/>
            <person name="Aranda M."/>
            <person name="Bell S.C."/>
            <person name="Webster N.S."/>
        </authorList>
    </citation>
    <scope>NUCLEOTIDE SEQUENCE</scope>
    <source>
        <strain evidence="3">SB0664_bin_43</strain>
    </source>
</reference>
<keyword evidence="1" id="KW-0560">Oxidoreductase</keyword>
<dbReference type="Gene3D" id="3.30.9.10">
    <property type="entry name" value="D-Amino Acid Oxidase, subunit A, domain 2"/>
    <property type="match status" value="1"/>
</dbReference>
<sequence length="216" mass="23399">MKSLTRPVLIGDGIVGVSTRHHLTQEGWSEVVLAECDELTSGIAWHSAAQVTNFATNQTMAGLESLSIRPCKKLAEDPDNPINDHFGDGGIRLAITEAQMRGHRHFASMASAMDVHFEAIDAEECARRHSLIFIKSLMGGLRGPREGGLDPAQLCLAFARRARGASAEVNRNMPDLGLTRNADDSWSVHAERSDTDCDVVVNACGNRVNDVAIRNA</sequence>
<feature type="domain" description="FAD dependent oxidoreductase" evidence="2">
    <location>
        <begin position="10"/>
        <end position="209"/>
    </location>
</feature>
<comment type="caution">
    <text evidence="3">The sequence shown here is derived from an EMBL/GenBank/DDBJ whole genome shotgun (WGS) entry which is preliminary data.</text>
</comment>